<keyword evidence="1" id="KW-0175">Coiled coil</keyword>
<comment type="caution">
    <text evidence="3">The sequence shown here is derived from an EMBL/GenBank/DDBJ whole genome shotgun (WGS) entry which is preliminary data.</text>
</comment>
<feature type="compositionally biased region" description="Basic and acidic residues" evidence="2">
    <location>
        <begin position="2623"/>
        <end position="2647"/>
    </location>
</feature>
<accession>A0A8T0D568</accession>
<evidence type="ECO:0000256" key="2">
    <source>
        <dbReference type="SAM" id="MobiDB-lite"/>
    </source>
</evidence>
<keyword evidence="4" id="KW-1185">Reference proteome</keyword>
<dbReference type="PANTHER" id="PTHR45615:SF63">
    <property type="entry name" value="CHROMOSOME UNDETERMINED SCAFFOLD_10, WHOLE GENOME SHOTGUN SEQUENCE"/>
    <property type="match status" value="1"/>
</dbReference>
<proteinExistence type="predicted"/>
<reference evidence="3 4" key="1">
    <citation type="submission" date="2019-07" db="EMBL/GenBank/DDBJ databases">
        <title>Annotation for the trematode Paragonimus westermani.</title>
        <authorList>
            <person name="Choi Y.-J."/>
        </authorList>
    </citation>
    <scope>NUCLEOTIDE SEQUENCE [LARGE SCALE GENOMIC DNA]</scope>
    <source>
        <strain evidence="3">180907_Pwestermani</strain>
    </source>
</reference>
<organism evidence="3 4">
    <name type="scientific">Paragonimus westermani</name>
    <dbReference type="NCBI Taxonomy" id="34504"/>
    <lineage>
        <taxon>Eukaryota</taxon>
        <taxon>Metazoa</taxon>
        <taxon>Spiralia</taxon>
        <taxon>Lophotrochozoa</taxon>
        <taxon>Platyhelminthes</taxon>
        <taxon>Trematoda</taxon>
        <taxon>Digenea</taxon>
        <taxon>Plagiorchiida</taxon>
        <taxon>Troglotremata</taxon>
        <taxon>Troglotrematidae</taxon>
        <taxon>Paragonimus</taxon>
    </lineage>
</organism>
<sequence>KPLNEEAHHVKSQDSGSSGALQFVVSRGSELGEVVLNSTPEYSLYSDERPLSVPRRDLSSAYDLQLQQLRSAVNKVLELDANNDEQSCQNRREEYTRMLNAIKELGDVMFFPQNRSTLSGQQGDYPNDTLTTRQKSAFPGVVPHIHQSCISSEASVLDSSITNEPVKSHGATHIGFSPGYAITRESSVTRRSQNARYSPPIVTGYPISREGVKHQANEKQDQQSRFRRTYIANEVIFDSFTNSNERQTITEPAVIDTDSAIDQLNVELNKRDRMIQELSGHLFQIWEANDRIFADYESQETNLTNQLRLLRSRLSEATQTLRRSSRHDQHSVPRRSSSPDLMTSPETVALLEFAKELQAKLLDLDQLLTSRDCKALRDATVDLVTSWDSATFEEKLAKCRRLLKVTFILINSSLTQSEISVPSPEMLELDARVRRADEQVAQLSVLVDSLRQELSQVKRVSPIVEFSSSIPQTPLKIDMSTYDEIPVISSSFDPQSSTNELSSPNPVQFVIDANLSSSGISPSSPELDISRINRFGVECKNSIHEVLVEDFSSYSAEDANKVYEDGVDLICTLGNLLSAKKAELQSSKLFSKDKIQLEINILHNAYELLADASSTYSLCPSAFHVTQRLREPCICDRAYAPKKRDIGVLAVGSLDSFPVKPLRQRRHSHVENGLGLQSEHQSGILKPILKRHTSLPRTLPMYKTKITWDDELDLLRSRLHSLTVRLQEALVKDREHTVLSFPQLDAREGLSNFSMIIEQLEVIVQHACNVITIHKMNKDRTRGRTKLNGLSPQVHMRSTMMAQASDSKVECAEKNIRGRGTTTPSSSADLRQIVCVQRMRENLWAIRNIQADLTGQVNYCIGWMRDHMKYLTMEVRKLTKYQAESTAVTQEIGIQVTFVEDILPTTASVRAGKSSHSVINNFPLELAAGAIAAECNGCAVQLVDTSLCIENGYLLTDDLDAHTNHERGVTLLKLRSENGSLKAQLNAANSEIDALTSYLMKVKMDLMDSLPKREASTFTGLLDNIEFQAIPQLVTWYVRWVQESFHTHNTQLEQGKSANLQLQRELDSVKAQMATTESRYRSLRRQYERQRELAAASGVRASVEAEMEAQTIALMSTQVQSYGNSSFTGSVSQSHVDMRESQLRQYYESVIAQLQSDATSNSDMVYRMQQTLEAYGYELEKSKSHVDQLCREREAYMKQNNSQSETIAQLQTQLTHLSALSHPVAIKHNTVQNAADVQPGSTNTQQASDLLAELKQSEQALSAIKQELHTVSAAKEELEKQVKSLAGDSYSVLAAENKLRLSELNRQDLEMHLQSAKDLLDQKAKNEEELSNSLSSAHAQIERMNEEITRLLQLRDRLESDLTQLPTKEEFNRTREQLLAAMLERTTTLEQLNQLIRDRDDLVEQKHALENELLHSQKLLAEQNCKHEQLRSEYIGLQTAYQQARNELEHYAITLSEHVGAIQSRNNLLDKLVGTDEFCFTSTSCAVQTEAELQSLSETTCEMVQSNDLLSKQLRVALDQLSIQLEGMRHRDQKLTDLQYILSERERELEELRAQIQLENPPVNDGRKPSETTEQLTVSDMKTYCTPSSESDELFTIQSKLLNLTEDRDQFLKAYRLSEERVQFLQGQILQLTKKSSLFTEPTMQHGVDEAEDDEAPNDQTKPSKLHVSVCHNVNGNLELYSRKSEELACAHERLGKLDGQLAFIRDSMERSLEENKAMHAHVTMAADECVQWPCQLAVDEHHESACIECAVTAAVSELQTRLESMTVKHDNMLSAHARLLSALNVLDISTRENVLKLAQNVQSVQPNIIHLEGESNQQHPVLTFPENEETLENGLRSNIPTAKRVRPLHHSKSASLIYGSMGHSDLFEIEPVRTLSNRATEFISEPDRPLSTSGSNLPESQLSVTSRRFSELYSPAEHSLTLVHQRLVNSINQSVSLATVLTKRDSELRNLKYLMSAKEVELEELKLLHYGQTMDDSQKAVSAGLSEPNSVKHPILVNSSSLSMEKGTNTEEMKPPDMARTPQNTLSAAQEELHVKSIEASFVKEQISQQREISNANQHFTFSPPLVSSYSHYVLEDLRVSDTSVDFCDNCLVKMGLVTRTLSSSGNVRKDCMSYLCEQLRNVRKEQTECLLCIRDLLEYVTREDVESYSTTQKTLMTDVDDGVALANVSPYMSSVQTEICLLSGRTNELQHCLVRLQQLCVTKLKASAENITMLKQELLTLTEEKEAFKRSLDAAVAPPVRHPVVEWSPAEVHSNDEDIGGGDAVPLSPTSASLSYKHSGGVLCTQVRDELSMLDRNEATLEVDSQTFGGPFPPRHMLVPGSELVVTPEHVSRLQNTLKRKTQELCETRAFLAVINSDMEILHQQFDTISQENRKLKEQNLQLETAYEESRTFTRYRESSGKNVSTWTDPPSTARNLTASTIASFSVNVNSRSMDSLLSDEVDHISEHLSSSPAVNEKQKYRGQTILVDNGTYDPSIYMKDDPKVTRTTIFGSGLAHVDTHSVFDTKRKSIGMWSVTMSATEKWTSPETIHPPLPPKRSHYSSDSEKQSFRIIGERKSDLPMDGVTASNFHRYLEQPYCIPESKRENEENRNETDTIRIGKATEGNKNENQRPRQKQQSGKPEDKNDVSVHTIERTEIETPEKPKNTNTRQPKLHTIEPPRAPKTIAREKEITTESEKDRRILSLTERDGALRAVDELAMRVSELSGSDIDASISAGRPVSMPVSVTCDRESWFPQPGFDGQFSVPEPVSVPVPVERVRLNDSEVGVQVDALVLSDGWSGYVGPRVCDAAVITDSDVVDVVFADAPVVAHDASPVVVVESVV</sequence>
<protein>
    <submittedName>
        <fullName evidence="3">Uncharacterized protein</fullName>
    </submittedName>
</protein>
<gene>
    <name evidence="3" type="ORF">P879_10234</name>
</gene>
<feature type="compositionally biased region" description="Basic and acidic residues" evidence="2">
    <location>
        <begin position="2668"/>
        <end position="2680"/>
    </location>
</feature>
<feature type="non-terminal residue" evidence="3">
    <location>
        <position position="1"/>
    </location>
</feature>
<evidence type="ECO:0000313" key="4">
    <source>
        <dbReference type="Proteomes" id="UP000699462"/>
    </source>
</evidence>
<evidence type="ECO:0000313" key="3">
    <source>
        <dbReference type="EMBL" id="KAF8562993.1"/>
    </source>
</evidence>
<feature type="coiled-coil region" evidence="1">
    <location>
        <begin position="1247"/>
        <end position="1361"/>
    </location>
</feature>
<feature type="coiled-coil region" evidence="1">
    <location>
        <begin position="2206"/>
        <end position="2233"/>
    </location>
</feature>
<dbReference type="OrthoDB" id="6257945at2759"/>
<feature type="region of interest" description="Disordered" evidence="2">
    <location>
        <begin position="2525"/>
        <end position="2551"/>
    </location>
</feature>
<feature type="coiled-coil region" evidence="1">
    <location>
        <begin position="433"/>
        <end position="460"/>
    </location>
</feature>
<feature type="region of interest" description="Disordered" evidence="2">
    <location>
        <begin position="320"/>
        <end position="342"/>
    </location>
</feature>
<feature type="non-terminal residue" evidence="3">
    <location>
        <position position="2824"/>
    </location>
</feature>
<feature type="compositionally biased region" description="Basic and acidic residues" evidence="2">
    <location>
        <begin position="2584"/>
        <end position="2600"/>
    </location>
</feature>
<dbReference type="EMBL" id="JTDF01015277">
    <property type="protein sequence ID" value="KAF8562993.1"/>
    <property type="molecule type" value="Genomic_DNA"/>
</dbReference>
<feature type="coiled-coil region" evidence="1">
    <location>
        <begin position="1052"/>
        <end position="1093"/>
    </location>
</feature>
<dbReference type="PANTHER" id="PTHR45615">
    <property type="entry name" value="MYOSIN HEAVY CHAIN, NON-MUSCLE"/>
    <property type="match status" value="1"/>
</dbReference>
<feature type="coiled-coil region" evidence="1">
    <location>
        <begin position="2361"/>
        <end position="2391"/>
    </location>
</feature>
<feature type="region of interest" description="Disordered" evidence="2">
    <location>
        <begin position="2583"/>
        <end position="2680"/>
    </location>
</feature>
<dbReference type="Proteomes" id="UP000699462">
    <property type="component" value="Unassembled WGS sequence"/>
</dbReference>
<evidence type="ECO:0000256" key="1">
    <source>
        <dbReference type="SAM" id="Coils"/>
    </source>
</evidence>
<name>A0A8T0D568_9TREM</name>
<feature type="coiled-coil region" evidence="1">
    <location>
        <begin position="1392"/>
        <end position="1447"/>
    </location>
</feature>